<evidence type="ECO:0008006" key="3">
    <source>
        <dbReference type="Google" id="ProtNLM"/>
    </source>
</evidence>
<proteinExistence type="predicted"/>
<protein>
    <recommendedName>
        <fullName evidence="3">SnoaL-like domain-containing protein</fullName>
    </recommendedName>
</protein>
<dbReference type="AlphaFoldDB" id="A0A4Y4BBZ3"/>
<dbReference type="InterPro" id="IPR032710">
    <property type="entry name" value="NTF2-like_dom_sf"/>
</dbReference>
<reference evidence="1 2" key="1">
    <citation type="submission" date="2019-06" db="EMBL/GenBank/DDBJ databases">
        <title>Whole genome shotgun sequence of Microbacterium liquefaciens NBRC 15037.</title>
        <authorList>
            <person name="Hosoyama A."/>
            <person name="Uohara A."/>
            <person name="Ohji S."/>
            <person name="Ichikawa N."/>
        </authorList>
    </citation>
    <scope>NUCLEOTIDE SEQUENCE [LARGE SCALE GENOMIC DNA]</scope>
    <source>
        <strain evidence="1 2">NBRC 15037</strain>
    </source>
</reference>
<dbReference type="EMBL" id="BJNQ01000035">
    <property type="protein sequence ID" value="GEC77042.1"/>
    <property type="molecule type" value="Genomic_DNA"/>
</dbReference>
<gene>
    <name evidence="1" type="ORF">MLI01_31870</name>
</gene>
<evidence type="ECO:0000313" key="2">
    <source>
        <dbReference type="Proteomes" id="UP000317410"/>
    </source>
</evidence>
<evidence type="ECO:0000313" key="1">
    <source>
        <dbReference type="EMBL" id="GEC77042.1"/>
    </source>
</evidence>
<organism evidence="1 2">
    <name type="scientific">Microbacterium maritypicum</name>
    <name type="common">Microbacterium liquefaciens</name>
    <dbReference type="NCBI Taxonomy" id="33918"/>
    <lineage>
        <taxon>Bacteria</taxon>
        <taxon>Bacillati</taxon>
        <taxon>Actinomycetota</taxon>
        <taxon>Actinomycetes</taxon>
        <taxon>Micrococcales</taxon>
        <taxon>Microbacteriaceae</taxon>
        <taxon>Microbacterium</taxon>
    </lineage>
</organism>
<dbReference type="RefSeq" id="WP_141388276.1">
    <property type="nucleotide sequence ID" value="NZ_BJNQ01000035.1"/>
</dbReference>
<sequence>MRMNDWLQTWMDAGESGDAECARGALADDVVLVSPVTDQFVFEGAESVVDLLRDVFDVITEITYTRVERIPSGAILFAEAQIGDVRLNEAQFIDLDAETGRISKLTLFFRPLPAATKFLRRLGPAVARRQGHDGTARLLRATGAFLDSVAATGDRTFVPMAAPGRSGDAKDGD</sequence>
<name>A0A4Y4BBZ3_MICMQ</name>
<dbReference type="Gene3D" id="3.10.450.50">
    <property type="match status" value="1"/>
</dbReference>
<dbReference type="Proteomes" id="UP000317410">
    <property type="component" value="Unassembled WGS sequence"/>
</dbReference>
<accession>A0A4Y4BBZ3</accession>
<comment type="caution">
    <text evidence="1">The sequence shown here is derived from an EMBL/GenBank/DDBJ whole genome shotgun (WGS) entry which is preliminary data.</text>
</comment>
<dbReference type="SUPFAM" id="SSF54427">
    <property type="entry name" value="NTF2-like"/>
    <property type="match status" value="1"/>
</dbReference>